<dbReference type="Proteomes" id="UP000287651">
    <property type="component" value="Unassembled WGS sequence"/>
</dbReference>
<dbReference type="PROSITE" id="PS50228">
    <property type="entry name" value="SUEL_LECTIN"/>
    <property type="match status" value="1"/>
</dbReference>
<evidence type="ECO:0000259" key="1">
    <source>
        <dbReference type="PROSITE" id="PS50228"/>
    </source>
</evidence>
<gene>
    <name evidence="2" type="ORF">B296_00007447</name>
</gene>
<dbReference type="AlphaFoldDB" id="A0A427B335"/>
<sequence length="198" mass="21384">MRKQARSAKTAAWCSYHVPRSFLKPKNNLMVVFEEHGGKPKDIEIVTVKRDNICTFVSAQHPAQIGTWSREDSQIRSAVGDAKPEARLECGEKKVIRSIVFASFGNPDGMCGNFTVGSCHTTQAKSVVEKVNGLHGTLQQHLLVPPLTHIVPPWQACLGKESCSLPVSAKAYGADAGCPGTTATLAVQAKCARKSKKD</sequence>
<protein>
    <recommendedName>
        <fullName evidence="1">SUEL-type lectin domain-containing protein</fullName>
    </recommendedName>
</protein>
<reference evidence="2 3" key="1">
    <citation type="journal article" date="2014" name="Agronomy (Basel)">
        <title>A Draft Genome Sequence for Ensete ventricosum, the Drought-Tolerant Tree Against Hunger.</title>
        <authorList>
            <person name="Harrison J."/>
            <person name="Moore K.A."/>
            <person name="Paszkiewicz K."/>
            <person name="Jones T."/>
            <person name="Grant M."/>
            <person name="Ambacheew D."/>
            <person name="Muzemil S."/>
            <person name="Studholme D.J."/>
        </authorList>
    </citation>
    <scope>NUCLEOTIDE SEQUENCE [LARGE SCALE GENOMIC DNA]</scope>
</reference>
<evidence type="ECO:0000313" key="2">
    <source>
        <dbReference type="EMBL" id="RRT82870.1"/>
    </source>
</evidence>
<evidence type="ECO:0000313" key="3">
    <source>
        <dbReference type="Proteomes" id="UP000287651"/>
    </source>
</evidence>
<dbReference type="InterPro" id="IPR008979">
    <property type="entry name" value="Galactose-bd-like_sf"/>
</dbReference>
<dbReference type="Gene3D" id="2.60.120.740">
    <property type="match status" value="1"/>
</dbReference>
<dbReference type="CDD" id="cd22842">
    <property type="entry name" value="Gal_Rha_Lectin_BGal"/>
    <property type="match status" value="1"/>
</dbReference>
<dbReference type="EMBL" id="AMZH03000608">
    <property type="protein sequence ID" value="RRT82870.1"/>
    <property type="molecule type" value="Genomic_DNA"/>
</dbReference>
<accession>A0A427B335</accession>
<name>A0A427B335_ENSVE</name>
<feature type="domain" description="SUEL-type lectin" evidence="1">
    <location>
        <begin position="80"/>
        <end position="192"/>
    </location>
</feature>
<dbReference type="GO" id="GO:0030246">
    <property type="term" value="F:carbohydrate binding"/>
    <property type="evidence" value="ECO:0007669"/>
    <property type="project" value="InterPro"/>
</dbReference>
<dbReference type="InterPro" id="IPR043159">
    <property type="entry name" value="Lectin_gal-bd_sf"/>
</dbReference>
<organism evidence="2 3">
    <name type="scientific">Ensete ventricosum</name>
    <name type="common">Abyssinian banana</name>
    <name type="synonym">Musa ensete</name>
    <dbReference type="NCBI Taxonomy" id="4639"/>
    <lineage>
        <taxon>Eukaryota</taxon>
        <taxon>Viridiplantae</taxon>
        <taxon>Streptophyta</taxon>
        <taxon>Embryophyta</taxon>
        <taxon>Tracheophyta</taxon>
        <taxon>Spermatophyta</taxon>
        <taxon>Magnoliopsida</taxon>
        <taxon>Liliopsida</taxon>
        <taxon>Zingiberales</taxon>
        <taxon>Musaceae</taxon>
        <taxon>Ensete</taxon>
    </lineage>
</organism>
<comment type="caution">
    <text evidence="2">The sequence shown here is derived from an EMBL/GenBank/DDBJ whole genome shotgun (WGS) entry which is preliminary data.</text>
</comment>
<dbReference type="InterPro" id="IPR000922">
    <property type="entry name" value="Lectin_gal-bd_dom"/>
</dbReference>
<dbReference type="SUPFAM" id="SSF49785">
    <property type="entry name" value="Galactose-binding domain-like"/>
    <property type="match status" value="1"/>
</dbReference>
<proteinExistence type="predicted"/>